<reference evidence="7" key="1">
    <citation type="submission" date="2018-05" db="EMBL/GenBank/DDBJ databases">
        <authorList>
            <person name="Lanie J.A."/>
            <person name="Ng W.-L."/>
            <person name="Kazmierczak K.M."/>
            <person name="Andrzejewski T.M."/>
            <person name="Davidsen T.M."/>
            <person name="Wayne K.J."/>
            <person name="Tettelin H."/>
            <person name="Glass J.I."/>
            <person name="Rusch D."/>
            <person name="Podicherti R."/>
            <person name="Tsui H.-C.T."/>
            <person name="Winkler M.E."/>
        </authorList>
    </citation>
    <scope>NUCLEOTIDE SEQUENCE</scope>
</reference>
<name>A0A383AFT7_9ZZZZ</name>
<accession>A0A383AFT7</accession>
<comment type="similarity">
    <text evidence="2">Belongs to the acyl-CoA dehydrogenase family.</text>
</comment>
<dbReference type="Gene3D" id="1.10.540.10">
    <property type="entry name" value="Acyl-CoA dehydrogenase/oxidase, N-terminal domain"/>
    <property type="match status" value="1"/>
</dbReference>
<protein>
    <recommendedName>
        <fullName evidence="6">Acyl-CoA dehydrogenase/oxidase N-terminal domain-containing protein</fullName>
    </recommendedName>
</protein>
<dbReference type="GO" id="GO:0050660">
    <property type="term" value="F:flavin adenine dinucleotide binding"/>
    <property type="evidence" value="ECO:0007669"/>
    <property type="project" value="InterPro"/>
</dbReference>
<dbReference type="EMBL" id="UINC01191699">
    <property type="protein sequence ID" value="SVE06461.1"/>
    <property type="molecule type" value="Genomic_DNA"/>
</dbReference>
<evidence type="ECO:0000256" key="5">
    <source>
        <dbReference type="ARBA" id="ARBA00023002"/>
    </source>
</evidence>
<dbReference type="PANTHER" id="PTHR43884">
    <property type="entry name" value="ACYL-COA DEHYDROGENASE"/>
    <property type="match status" value="1"/>
</dbReference>
<dbReference type="SUPFAM" id="SSF56645">
    <property type="entry name" value="Acyl-CoA dehydrogenase NM domain-like"/>
    <property type="match status" value="1"/>
</dbReference>
<keyword evidence="5" id="KW-0560">Oxidoreductase</keyword>
<dbReference type="AlphaFoldDB" id="A0A383AFT7"/>
<proteinExistence type="inferred from homology"/>
<dbReference type="PANTHER" id="PTHR43884:SF12">
    <property type="entry name" value="ISOVALERYL-COA DEHYDROGENASE, MITOCHONDRIAL-RELATED"/>
    <property type="match status" value="1"/>
</dbReference>
<dbReference type="FunFam" id="1.10.540.10:FF:000002">
    <property type="entry name" value="Acyl-CoA dehydrogenase FadE19"/>
    <property type="match status" value="1"/>
</dbReference>
<organism evidence="7">
    <name type="scientific">marine metagenome</name>
    <dbReference type="NCBI Taxonomy" id="408172"/>
    <lineage>
        <taxon>unclassified sequences</taxon>
        <taxon>metagenomes</taxon>
        <taxon>ecological metagenomes</taxon>
    </lineage>
</organism>
<evidence type="ECO:0000256" key="3">
    <source>
        <dbReference type="ARBA" id="ARBA00022630"/>
    </source>
</evidence>
<keyword evidence="4" id="KW-0274">FAD</keyword>
<comment type="cofactor">
    <cofactor evidence="1">
        <name>FAD</name>
        <dbReference type="ChEBI" id="CHEBI:57692"/>
    </cofactor>
</comment>
<evidence type="ECO:0000256" key="1">
    <source>
        <dbReference type="ARBA" id="ARBA00001974"/>
    </source>
</evidence>
<dbReference type="InterPro" id="IPR037069">
    <property type="entry name" value="AcylCoA_DH/ox_N_sf"/>
</dbReference>
<evidence type="ECO:0000256" key="2">
    <source>
        <dbReference type="ARBA" id="ARBA00009347"/>
    </source>
</evidence>
<dbReference type="InterPro" id="IPR009100">
    <property type="entry name" value="AcylCoA_DH/oxidase_NM_dom_sf"/>
</dbReference>
<feature type="domain" description="Acyl-CoA dehydrogenase/oxidase N-terminal" evidence="6">
    <location>
        <begin position="8"/>
        <end position="105"/>
    </location>
</feature>
<evidence type="ECO:0000259" key="6">
    <source>
        <dbReference type="Pfam" id="PF02771"/>
    </source>
</evidence>
<gene>
    <name evidence="7" type="ORF">METZ01_LOCUS459315</name>
</gene>
<dbReference type="GO" id="GO:0003995">
    <property type="term" value="F:acyl-CoA dehydrogenase activity"/>
    <property type="evidence" value="ECO:0007669"/>
    <property type="project" value="TreeGrafter"/>
</dbReference>
<evidence type="ECO:0000313" key="7">
    <source>
        <dbReference type="EMBL" id="SVE06461.1"/>
    </source>
</evidence>
<sequence length="106" mass="11821">MDKLYFKEEHIMLRDMVREFAINEVRPISPKIDKESIFPEANIKKMSELGLMGIPWDQKYSGTGMDIRALVIAIEEIGKECASTAATMMAHTSLGTAPIAIFGNES</sequence>
<evidence type="ECO:0000256" key="4">
    <source>
        <dbReference type="ARBA" id="ARBA00022827"/>
    </source>
</evidence>
<feature type="non-terminal residue" evidence="7">
    <location>
        <position position="106"/>
    </location>
</feature>
<dbReference type="InterPro" id="IPR013786">
    <property type="entry name" value="AcylCoA_DH/ox_N"/>
</dbReference>
<dbReference type="Pfam" id="PF02771">
    <property type="entry name" value="Acyl-CoA_dh_N"/>
    <property type="match status" value="1"/>
</dbReference>
<keyword evidence="3" id="KW-0285">Flavoprotein</keyword>